<keyword evidence="2" id="KW-1003">Cell membrane</keyword>
<dbReference type="InterPro" id="IPR003838">
    <property type="entry name" value="ABC3_permease_C"/>
</dbReference>
<name>A0A6N7QUG1_9GAMM</name>
<organism evidence="10 11">
    <name type="scientific">Spiribacter salilacus</name>
    <dbReference type="NCBI Taxonomy" id="2664894"/>
    <lineage>
        <taxon>Bacteria</taxon>
        <taxon>Pseudomonadati</taxon>
        <taxon>Pseudomonadota</taxon>
        <taxon>Gammaproteobacteria</taxon>
        <taxon>Chromatiales</taxon>
        <taxon>Ectothiorhodospiraceae</taxon>
        <taxon>Spiribacter</taxon>
    </lineage>
</organism>
<accession>A0A6N7QUG1</accession>
<feature type="domain" description="MacB-like periplasmic core" evidence="9">
    <location>
        <begin position="474"/>
        <end position="673"/>
    </location>
</feature>
<comment type="subcellular location">
    <subcellularLocation>
        <location evidence="1">Cell membrane</location>
        <topology evidence="1">Multi-pass membrane protein</topology>
    </subcellularLocation>
</comment>
<evidence type="ECO:0000256" key="1">
    <source>
        <dbReference type="ARBA" id="ARBA00004651"/>
    </source>
</evidence>
<dbReference type="Pfam" id="PF07143">
    <property type="entry name" value="CrtC"/>
    <property type="match status" value="1"/>
</dbReference>
<feature type="transmembrane region" description="Helical" evidence="6">
    <location>
        <begin position="757"/>
        <end position="778"/>
    </location>
</feature>
<dbReference type="InterPro" id="IPR025857">
    <property type="entry name" value="MacB_PCD"/>
</dbReference>
<keyword evidence="5 6" id="KW-0472">Membrane</keyword>
<evidence type="ECO:0000259" key="9">
    <source>
        <dbReference type="Pfam" id="PF12704"/>
    </source>
</evidence>
<protein>
    <submittedName>
        <fullName evidence="10">FtsX-like permease family protein</fullName>
    </submittedName>
</protein>
<dbReference type="Pfam" id="PF17186">
    <property type="entry name" value="Lipocalin_9"/>
    <property type="match status" value="1"/>
</dbReference>
<feature type="transmembrane region" description="Helical" evidence="6">
    <location>
        <begin position="21"/>
        <end position="41"/>
    </location>
</feature>
<gene>
    <name evidence="10" type="ORF">GH984_04540</name>
</gene>
<feature type="domain" description="MacB-like periplasmic core" evidence="9">
    <location>
        <begin position="21"/>
        <end position="222"/>
    </location>
</feature>
<dbReference type="InterPro" id="IPR023374">
    <property type="entry name" value="AttH-like_dom_sf"/>
</dbReference>
<feature type="transmembrane region" description="Helical" evidence="6">
    <location>
        <begin position="255"/>
        <end position="277"/>
    </location>
</feature>
<dbReference type="GO" id="GO:0005886">
    <property type="term" value="C:plasma membrane"/>
    <property type="evidence" value="ECO:0007669"/>
    <property type="project" value="UniProtKB-SubCell"/>
</dbReference>
<keyword evidence="4 6" id="KW-1133">Transmembrane helix</keyword>
<dbReference type="Pfam" id="PF12704">
    <property type="entry name" value="MacB_PCD"/>
    <property type="match status" value="2"/>
</dbReference>
<feature type="transmembrane region" description="Helical" evidence="6">
    <location>
        <begin position="471"/>
        <end position="495"/>
    </location>
</feature>
<feature type="transmembrane region" description="Helical" evidence="6">
    <location>
        <begin position="401"/>
        <end position="422"/>
    </location>
</feature>
<feature type="transmembrane region" description="Helical" evidence="6">
    <location>
        <begin position="706"/>
        <end position="728"/>
    </location>
</feature>
<evidence type="ECO:0000256" key="3">
    <source>
        <dbReference type="ARBA" id="ARBA00022692"/>
    </source>
</evidence>
<reference evidence="10 11" key="1">
    <citation type="submission" date="2019-11" db="EMBL/GenBank/DDBJ databases">
        <authorList>
            <person name="Zhang X.Y."/>
        </authorList>
    </citation>
    <scope>NUCLEOTIDE SEQUENCE [LARGE SCALE GENOMIC DNA]</scope>
    <source>
        <strain evidence="10 11">C176</strain>
    </source>
</reference>
<evidence type="ECO:0000313" key="11">
    <source>
        <dbReference type="Proteomes" id="UP000433788"/>
    </source>
</evidence>
<comment type="caution">
    <text evidence="10">The sequence shown here is derived from an EMBL/GenBank/DDBJ whole genome shotgun (WGS) entry which is preliminary data.</text>
</comment>
<sequence length="1184" mass="125934">MRLPVLYRMGWSDLRRHPVQSVLAIVGVAIAVAVVVAVDLANHSAREAMRLSLESVAGRATHQVVGGPDGIDEQIYTELRTTLGLQQAAPVLEGGVTRPEPERRALTLLGLDAFAEGPFQRPIGSGDTLGDAFNALLLRDDAVALGEFEAARLGVAAGDSLTLLASGKPQTVEVVAVVEDPDDQARGLVVADIAAAQHLLQRHGVLSRIDLILTPDQVGQVEALLAENNARLVLAGASANAVVEMSRAFHTNLTALSLLAVVVGAFLVFNTLAFIAVRRRATIGVLRAMGVKRQQILQQVLMDALLIGALGTALGLGLGYLLAHGLVGLVLQTVGDLYFAQTAGQLVLSPFSLAAGLVVGLLGSVVAALMPALEAAGTPPRAALSRAHLETRARWLAKKSAIIAVGALLLAALIIGLGSGLVSAFFGLFVLIMGAALLTPLVVLMVGALLRPFTRGRPYAGLIVEGAVASLSRTGVAVAALTVAVAAVIGVAVMISSFRGSVVNWLEGSLAADFYLSAPERVLTDSLANSLGDLSSVDYVSRSRWVDLATDQGPIELWALELPAGQPPAVDIRQGNPDAALQAFANTRAVLVSEAFASRQNLAPGDSIQLPVGAEQQNFTVAGVHRDYASPGGVVLMRRALYQTLYNDDALSGIGVHLQPQADRAAVLATLEQMVGNTPGARVVDNAAIFDQSLAIFDRTFAITEVLRWLAGLVAFVGVLGALMALHLDRTREFAVLRAIGLSRGGLGWVIGGQSGLLGLVAGLCAIPLGVALAWLLVFVINQRAFGWTMGFDLQAMPLLEGVALAVFAALIAAIQPAFRAARLTPALLLVAAVGAAQAQNMAEVMGPDIDTDRFARVTGPQPLVFPDDHGAHPDYRTEWWYFVGNLADEQGREFGFQLTLFRSALDPEPPARRSDWATRQAWMGHFAITDITGGSHRAVERYQRGALGLAGAEVRPVRVWMDNWQAQSQTDQTLFPLQLSAQDEPTEIGLDLHLTALKPHVLQGNAGYSQKGEDPGNASRYYSFTRLSAEGQIDFANQTYTVTGSAWLDREWSTSALDSNQAGWDWFSLQLEDGRDVMVYRLRRTDGSTAPQSAGIVVEPDGQSTVLGADDFTLTPTRHWQSPNTDSRYPVEWSLVIPEQGLDLAVEARLDQQEMPTTIRYWEGAVGVQGTTHGVGYMELTGY</sequence>
<dbReference type="PANTHER" id="PTHR38591">
    <property type="entry name" value="HYDROLASE"/>
    <property type="match status" value="1"/>
</dbReference>
<evidence type="ECO:0000256" key="6">
    <source>
        <dbReference type="SAM" id="Phobius"/>
    </source>
</evidence>
<evidence type="ECO:0000313" key="10">
    <source>
        <dbReference type="EMBL" id="MRH77967.1"/>
    </source>
</evidence>
<feature type="domain" description="ABC3 transporter permease C-terminal" evidence="7">
    <location>
        <begin position="256"/>
        <end position="380"/>
    </location>
</feature>
<dbReference type="EMBL" id="WJPP01000002">
    <property type="protein sequence ID" value="MRH77967.1"/>
    <property type="molecule type" value="Genomic_DNA"/>
</dbReference>
<proteinExistence type="predicted"/>
<dbReference type="AlphaFoldDB" id="A0A6N7QUG1"/>
<dbReference type="Proteomes" id="UP000433788">
    <property type="component" value="Unassembled WGS sequence"/>
</dbReference>
<feature type="transmembrane region" description="Helical" evidence="6">
    <location>
        <begin position="799"/>
        <end position="819"/>
    </location>
</feature>
<feature type="transmembrane region" description="Helical" evidence="6">
    <location>
        <begin position="735"/>
        <end position="751"/>
    </location>
</feature>
<dbReference type="SUPFAM" id="SSF159245">
    <property type="entry name" value="AttH-like"/>
    <property type="match status" value="1"/>
</dbReference>
<feature type="transmembrane region" description="Helical" evidence="6">
    <location>
        <begin position="428"/>
        <end position="450"/>
    </location>
</feature>
<evidence type="ECO:0000256" key="5">
    <source>
        <dbReference type="ARBA" id="ARBA00023136"/>
    </source>
</evidence>
<evidence type="ECO:0000259" key="8">
    <source>
        <dbReference type="Pfam" id="PF07143"/>
    </source>
</evidence>
<feature type="transmembrane region" description="Helical" evidence="6">
    <location>
        <begin position="304"/>
        <end position="331"/>
    </location>
</feature>
<dbReference type="Pfam" id="PF02687">
    <property type="entry name" value="FtsX"/>
    <property type="match status" value="2"/>
</dbReference>
<evidence type="ECO:0000256" key="4">
    <source>
        <dbReference type="ARBA" id="ARBA00022989"/>
    </source>
</evidence>
<dbReference type="PANTHER" id="PTHR38591:SF1">
    <property type="entry name" value="BLL1000 PROTEIN"/>
    <property type="match status" value="1"/>
</dbReference>
<feature type="transmembrane region" description="Helical" evidence="6">
    <location>
        <begin position="351"/>
        <end position="373"/>
    </location>
</feature>
<feature type="domain" description="AttH" evidence="8">
    <location>
        <begin position="878"/>
        <end position="1055"/>
    </location>
</feature>
<dbReference type="RefSeq" id="WP_153719014.1">
    <property type="nucleotide sequence ID" value="NZ_WJPP01000002.1"/>
</dbReference>
<evidence type="ECO:0000259" key="7">
    <source>
        <dbReference type="Pfam" id="PF02687"/>
    </source>
</evidence>
<dbReference type="Gene3D" id="2.40.370.10">
    <property type="entry name" value="AttH-like domain"/>
    <property type="match status" value="2"/>
</dbReference>
<dbReference type="InterPro" id="IPR010791">
    <property type="entry name" value="AttH_dom"/>
</dbReference>
<keyword evidence="11" id="KW-1185">Reference proteome</keyword>
<keyword evidence="3 6" id="KW-0812">Transmembrane</keyword>
<feature type="domain" description="ABC3 transporter permease C-terminal" evidence="7">
    <location>
        <begin position="710"/>
        <end position="826"/>
    </location>
</feature>
<evidence type="ECO:0000256" key="2">
    <source>
        <dbReference type="ARBA" id="ARBA00022475"/>
    </source>
</evidence>